<dbReference type="PANTHER" id="PTHR34597:SF3">
    <property type="entry name" value="OUTER MEMBRANE TRANSPORTER CDIB"/>
    <property type="match status" value="1"/>
</dbReference>
<dbReference type="InterPro" id="IPR051544">
    <property type="entry name" value="TPS_OM_transporter"/>
</dbReference>
<feature type="chain" id="PRO_5045068024" description="Haemolysin activator HlyB C-terminal domain-containing protein" evidence="1">
    <location>
        <begin position="20"/>
        <end position="500"/>
    </location>
</feature>
<evidence type="ECO:0000313" key="3">
    <source>
        <dbReference type="EMBL" id="OOY24909.1"/>
    </source>
</evidence>
<dbReference type="InterPro" id="IPR005565">
    <property type="entry name" value="Hemolysn_activator_HlyB_C"/>
</dbReference>
<dbReference type="PANTHER" id="PTHR34597">
    <property type="entry name" value="SLR1661 PROTEIN"/>
    <property type="match status" value="1"/>
</dbReference>
<protein>
    <recommendedName>
        <fullName evidence="2">Haemolysin activator HlyB C-terminal domain-containing protein</fullName>
    </recommendedName>
</protein>
<accession>A0ABX3N0C8</accession>
<evidence type="ECO:0000313" key="4">
    <source>
        <dbReference type="Proteomes" id="UP000190787"/>
    </source>
</evidence>
<gene>
    <name evidence="3" type="ORF">BMI91_00210</name>
</gene>
<dbReference type="Gene3D" id="2.40.160.50">
    <property type="entry name" value="membrane protein fhac: a member of the omp85/tpsb transporter family"/>
    <property type="match status" value="1"/>
</dbReference>
<dbReference type="Proteomes" id="UP000190787">
    <property type="component" value="Unassembled WGS sequence"/>
</dbReference>
<sequence>MKPIALSLALALAAAPVSAQGTQFNLTGVTVYDTAEILGYAAQVVVQRTGTVTAEDLAQTLEVMYREDGYFLAEVFVAEDGQTLVVDEGQIGDVSIEGVDEPTYRLIRSYVEPIVGRRAVTQKEFERAIMLVEDIEAISATAEVDYPEGASAARVRVIATPEDRASGYVSLDHPSRDFGESAILSVHQEFLSALTPGDRLRFELSGSSEFDGGGDSVWGAFAYRMPLGGGGGFGEVYLGSVTARRDARGTLLSTDIEGNTAMLAFGYPVLRDVDTYGYALLEAKRVESNVDVSGTKFDSAVDVVGASWIFGKALPGGGAYEYALNLSVGERTSDAAGFDDGDKHFSHLRVGLGYQHPVSWFGPESAVRAELWGQYSPDRLPSIEEFYIGGREDERGYRFAEAQGDSGVSATLEVGRDLFPSAGQVRRVRPFGFLDLGYVKNNSPSVDELGEETFASLGLGVDAEFPAGVFVRSYVAAPLTDGPSTGAGDPAFYLGLTKSW</sequence>
<dbReference type="Pfam" id="PF03865">
    <property type="entry name" value="ShlB"/>
    <property type="match status" value="1"/>
</dbReference>
<reference evidence="3 4" key="1">
    <citation type="submission" date="2016-11" db="EMBL/GenBank/DDBJ databases">
        <title>A multilocus sequence analysis scheme for characterization of bacteria in the genus Thioclava.</title>
        <authorList>
            <person name="Liu Y."/>
            <person name="Shao Z."/>
        </authorList>
    </citation>
    <scope>NUCLEOTIDE SEQUENCE [LARGE SCALE GENOMIC DNA]</scope>
    <source>
        <strain evidence="3 4">TAW-CT134</strain>
    </source>
</reference>
<evidence type="ECO:0000259" key="2">
    <source>
        <dbReference type="Pfam" id="PF03865"/>
    </source>
</evidence>
<name>A0ABX3N0C8_9RHOB</name>
<organism evidence="3 4">
    <name type="scientific">Thioclava sediminum</name>
    <dbReference type="NCBI Taxonomy" id="1915319"/>
    <lineage>
        <taxon>Bacteria</taxon>
        <taxon>Pseudomonadati</taxon>
        <taxon>Pseudomonadota</taxon>
        <taxon>Alphaproteobacteria</taxon>
        <taxon>Rhodobacterales</taxon>
        <taxon>Paracoccaceae</taxon>
        <taxon>Thioclava</taxon>
    </lineage>
</organism>
<proteinExistence type="predicted"/>
<feature type="signal peptide" evidence="1">
    <location>
        <begin position="1"/>
        <end position="19"/>
    </location>
</feature>
<dbReference type="EMBL" id="MPZV01000001">
    <property type="protein sequence ID" value="OOY24909.1"/>
    <property type="molecule type" value="Genomic_DNA"/>
</dbReference>
<comment type="caution">
    <text evidence="3">The sequence shown here is derived from an EMBL/GenBank/DDBJ whole genome shotgun (WGS) entry which is preliminary data.</text>
</comment>
<feature type="domain" description="Haemolysin activator HlyB C-terminal" evidence="2">
    <location>
        <begin position="316"/>
        <end position="461"/>
    </location>
</feature>
<keyword evidence="1" id="KW-0732">Signal</keyword>
<keyword evidence="4" id="KW-1185">Reference proteome</keyword>
<evidence type="ECO:0000256" key="1">
    <source>
        <dbReference type="SAM" id="SignalP"/>
    </source>
</evidence>